<organism evidence="2 3">
    <name type="scientific">Candidatus Thermodesulfobacterium syntrophicum</name>
    <dbReference type="NCBI Taxonomy" id="3060442"/>
    <lineage>
        <taxon>Bacteria</taxon>
        <taxon>Pseudomonadati</taxon>
        <taxon>Thermodesulfobacteriota</taxon>
        <taxon>Thermodesulfobacteria</taxon>
        <taxon>Thermodesulfobacteriales</taxon>
        <taxon>Thermodesulfobacteriaceae</taxon>
        <taxon>Thermodesulfobacterium</taxon>
    </lineage>
</organism>
<keyword evidence="1" id="KW-1133">Transmembrane helix</keyword>
<dbReference type="EMBL" id="JAPHEG010000001">
    <property type="protein sequence ID" value="MDF2953053.1"/>
    <property type="molecule type" value="Genomic_DNA"/>
</dbReference>
<evidence type="ECO:0000313" key="3">
    <source>
        <dbReference type="Proteomes" id="UP001144110"/>
    </source>
</evidence>
<keyword evidence="1" id="KW-0472">Membrane</keyword>
<accession>A0AAE3TFJ2</accession>
<reference evidence="2" key="1">
    <citation type="submission" date="2022-11" db="EMBL/GenBank/DDBJ databases">
        <title>Candidatus Alkanophaga archaea from heated hydrothermal vent sediment oxidize petroleum alkanes.</title>
        <authorList>
            <person name="Zehnle H."/>
            <person name="Laso-Perez R."/>
            <person name="Lipp J."/>
            <person name="Teske A."/>
            <person name="Wegener G."/>
        </authorList>
    </citation>
    <scope>NUCLEOTIDE SEQUENCE</scope>
    <source>
        <strain evidence="2">MCA70</strain>
    </source>
</reference>
<sequence>MKIPHLPTRKQYFRVVVSLFLTNFLVLTTVFVILLTPLLPLFSVGKRVYNINTTVISPLAEGEA</sequence>
<name>A0AAE3TFJ2_9BACT</name>
<gene>
    <name evidence="2" type="ORF">OD816_000298</name>
</gene>
<proteinExistence type="predicted"/>
<protein>
    <submittedName>
        <fullName evidence="2">Uncharacterized protein</fullName>
    </submittedName>
</protein>
<keyword evidence="1" id="KW-0812">Transmembrane</keyword>
<evidence type="ECO:0000256" key="1">
    <source>
        <dbReference type="SAM" id="Phobius"/>
    </source>
</evidence>
<feature type="transmembrane region" description="Helical" evidence="1">
    <location>
        <begin position="12"/>
        <end position="35"/>
    </location>
</feature>
<dbReference type="AlphaFoldDB" id="A0AAE3TFJ2"/>
<evidence type="ECO:0000313" key="2">
    <source>
        <dbReference type="EMBL" id="MDF2953053.1"/>
    </source>
</evidence>
<comment type="caution">
    <text evidence="2">The sequence shown here is derived from an EMBL/GenBank/DDBJ whole genome shotgun (WGS) entry which is preliminary data.</text>
</comment>
<dbReference type="Proteomes" id="UP001144110">
    <property type="component" value="Unassembled WGS sequence"/>
</dbReference>